<feature type="transmembrane region" description="Helical" evidence="3">
    <location>
        <begin position="70"/>
        <end position="91"/>
    </location>
</feature>
<evidence type="ECO:0000256" key="1">
    <source>
        <dbReference type="SAM" id="Coils"/>
    </source>
</evidence>
<evidence type="ECO:0000256" key="3">
    <source>
        <dbReference type="SAM" id="Phobius"/>
    </source>
</evidence>
<keyword evidence="1" id="KW-0175">Coiled coil</keyword>
<comment type="caution">
    <text evidence="4">The sequence shown here is derived from an EMBL/GenBank/DDBJ whole genome shotgun (WGS) entry which is preliminary data.</text>
</comment>
<dbReference type="PANTHER" id="PTHR32309:SF13">
    <property type="entry name" value="FERRIC ENTEROBACTIN TRANSPORT PROTEIN FEPE"/>
    <property type="match status" value="1"/>
</dbReference>
<dbReference type="PANTHER" id="PTHR32309">
    <property type="entry name" value="TYROSINE-PROTEIN KINASE"/>
    <property type="match status" value="1"/>
</dbReference>
<dbReference type="InterPro" id="IPR050445">
    <property type="entry name" value="Bact_polysacc_biosynth/exp"/>
</dbReference>
<dbReference type="AlphaFoldDB" id="A0A7X0JLK3"/>
<gene>
    <name evidence="4" type="ORF">F4695_002284</name>
</gene>
<reference evidence="4 5" key="1">
    <citation type="submission" date="2020-08" db="EMBL/GenBank/DDBJ databases">
        <title>The Agave Microbiome: Exploring the role of microbial communities in plant adaptations to desert environments.</title>
        <authorList>
            <person name="Partida-Martinez L.P."/>
        </authorList>
    </citation>
    <scope>NUCLEOTIDE SEQUENCE [LARGE SCALE GENOMIC DNA]</scope>
    <source>
        <strain evidence="4 5">AS3.12</strain>
    </source>
</reference>
<dbReference type="EMBL" id="JACHBU010000004">
    <property type="protein sequence ID" value="MBB6508927.1"/>
    <property type="molecule type" value="Genomic_DNA"/>
</dbReference>
<keyword evidence="3" id="KW-0472">Membrane</keyword>
<feature type="transmembrane region" description="Helical" evidence="3">
    <location>
        <begin position="402"/>
        <end position="422"/>
    </location>
</feature>
<dbReference type="Proteomes" id="UP000585437">
    <property type="component" value="Unassembled WGS sequence"/>
</dbReference>
<keyword evidence="3" id="KW-0812">Transmembrane</keyword>
<evidence type="ECO:0000256" key="2">
    <source>
        <dbReference type="SAM" id="MobiDB-lite"/>
    </source>
</evidence>
<organism evidence="4 5">
    <name type="scientific">Rhizobium soli</name>
    <dbReference type="NCBI Taxonomy" id="424798"/>
    <lineage>
        <taxon>Bacteria</taxon>
        <taxon>Pseudomonadati</taxon>
        <taxon>Pseudomonadota</taxon>
        <taxon>Alphaproteobacteria</taxon>
        <taxon>Hyphomicrobiales</taxon>
        <taxon>Rhizobiaceae</taxon>
        <taxon>Rhizobium/Agrobacterium group</taxon>
        <taxon>Rhizobium</taxon>
    </lineage>
</organism>
<sequence>MKSDGSLLRRLDEVRPGGTGLARRQPSSANLPARTPDLKPTLVPPSQKSVVTYKVRGAPSEGGLKTWGKWIFFLIAVIIPTIIAGVYYAFFAAPQYVSEFRFSVRPNLGAGAGSSSADSLLIMSNSYIVSDYVGSRDAVVALEEAVGLRQIYSSGAVDYMSRLDPSASLETLVKYWNSSIHTNYDITTGINVVEVAAFTPADAQKIANALKVLCESLVNQISDEARKSQMDFAHTEMARAESRLKDVRREETELRTTQKSIDARKEADGRLQLNLKLRSELAGLQAQYDSLTQYMDPKSPRLSVMRNQINATKEQVAQLQDQVGSNMQGGSAGSEMINAQVLTRYDQIQTDVEIATKLYQSALTNYESARAQASHNQIYLATYVQPGLPEVASYPKVFFDTFLVFLSACGIWVVLTLVYYSIRDHV</sequence>
<accession>A0A7X0JLK3</accession>
<dbReference type="GO" id="GO:0004713">
    <property type="term" value="F:protein tyrosine kinase activity"/>
    <property type="evidence" value="ECO:0007669"/>
    <property type="project" value="TreeGrafter"/>
</dbReference>
<evidence type="ECO:0000313" key="4">
    <source>
        <dbReference type="EMBL" id="MBB6508927.1"/>
    </source>
</evidence>
<proteinExistence type="predicted"/>
<keyword evidence="5" id="KW-1185">Reference proteome</keyword>
<dbReference type="GO" id="GO:0005886">
    <property type="term" value="C:plasma membrane"/>
    <property type="evidence" value="ECO:0007669"/>
    <property type="project" value="TreeGrafter"/>
</dbReference>
<evidence type="ECO:0000313" key="5">
    <source>
        <dbReference type="Proteomes" id="UP000585437"/>
    </source>
</evidence>
<protein>
    <submittedName>
        <fullName evidence="4">Capsular polysaccharide transport system permease protein</fullName>
    </submittedName>
</protein>
<name>A0A7X0JLK3_9HYPH</name>
<dbReference type="RefSeq" id="WP_174195788.1">
    <property type="nucleotide sequence ID" value="NZ_JACHBU010000004.1"/>
</dbReference>
<keyword evidence="3" id="KW-1133">Transmembrane helix</keyword>
<feature type="coiled-coil region" evidence="1">
    <location>
        <begin position="230"/>
        <end position="257"/>
    </location>
</feature>
<feature type="region of interest" description="Disordered" evidence="2">
    <location>
        <begin position="12"/>
        <end position="38"/>
    </location>
</feature>